<feature type="transmembrane region" description="Helical" evidence="1">
    <location>
        <begin position="64"/>
        <end position="86"/>
    </location>
</feature>
<feature type="transmembrane region" description="Helical" evidence="1">
    <location>
        <begin position="24"/>
        <end position="43"/>
    </location>
</feature>
<organism evidence="2 3">
    <name type="scientific">Dictyostelium discoideum</name>
    <name type="common">Social amoeba</name>
    <dbReference type="NCBI Taxonomy" id="44689"/>
    <lineage>
        <taxon>Eukaryota</taxon>
        <taxon>Amoebozoa</taxon>
        <taxon>Evosea</taxon>
        <taxon>Eumycetozoa</taxon>
        <taxon>Dictyostelia</taxon>
        <taxon>Dictyosteliales</taxon>
        <taxon>Dictyosteliaceae</taxon>
        <taxon>Dictyostelium</taxon>
    </lineage>
</organism>
<evidence type="ECO:0000313" key="3">
    <source>
        <dbReference type="Proteomes" id="UP000002195"/>
    </source>
</evidence>
<name>Q54GM3_DICDI</name>
<reference evidence="2 3" key="1">
    <citation type="journal article" date="2005" name="Nature">
        <title>The genome of the social amoeba Dictyostelium discoideum.</title>
        <authorList>
            <consortium name="The Dictyostelium discoideum Sequencing Consortium"/>
            <person name="Eichinger L."/>
            <person name="Pachebat J.A."/>
            <person name="Glockner G."/>
            <person name="Rajandream M.A."/>
            <person name="Sucgang R."/>
            <person name="Berriman M."/>
            <person name="Song J."/>
            <person name="Olsen R."/>
            <person name="Szafranski K."/>
            <person name="Xu Q."/>
            <person name="Tunggal B."/>
            <person name="Kummerfeld S."/>
            <person name="Madera M."/>
            <person name="Konfortov B.A."/>
            <person name="Rivero F."/>
            <person name="Bankier A.T."/>
            <person name="Lehmann R."/>
            <person name="Hamlin N."/>
            <person name="Davies R."/>
            <person name="Gaudet P."/>
            <person name="Fey P."/>
            <person name="Pilcher K."/>
            <person name="Chen G."/>
            <person name="Saunders D."/>
            <person name="Sodergren E."/>
            <person name="Davis P."/>
            <person name="Kerhornou A."/>
            <person name="Nie X."/>
            <person name="Hall N."/>
            <person name="Anjard C."/>
            <person name="Hemphill L."/>
            <person name="Bason N."/>
            <person name="Farbrother P."/>
            <person name="Desany B."/>
            <person name="Just E."/>
            <person name="Morio T."/>
            <person name="Rost R."/>
            <person name="Churcher C."/>
            <person name="Cooper J."/>
            <person name="Haydock S."/>
            <person name="van Driessche N."/>
            <person name="Cronin A."/>
            <person name="Goodhead I."/>
            <person name="Muzny D."/>
            <person name="Mourier T."/>
            <person name="Pain A."/>
            <person name="Lu M."/>
            <person name="Harper D."/>
            <person name="Lindsay R."/>
            <person name="Hauser H."/>
            <person name="James K."/>
            <person name="Quiles M."/>
            <person name="Madan Babu M."/>
            <person name="Saito T."/>
            <person name="Buchrieser C."/>
            <person name="Wardroper A."/>
            <person name="Felder M."/>
            <person name="Thangavelu M."/>
            <person name="Johnson D."/>
            <person name="Knights A."/>
            <person name="Loulseged H."/>
            <person name="Mungall K."/>
            <person name="Oliver K."/>
            <person name="Price C."/>
            <person name="Quail M.A."/>
            <person name="Urushihara H."/>
            <person name="Hernandez J."/>
            <person name="Rabbinowitsch E."/>
            <person name="Steffen D."/>
            <person name="Sanders M."/>
            <person name="Ma J."/>
            <person name="Kohara Y."/>
            <person name="Sharp S."/>
            <person name="Simmonds M."/>
            <person name="Spiegler S."/>
            <person name="Tivey A."/>
            <person name="Sugano S."/>
            <person name="White B."/>
            <person name="Walker D."/>
            <person name="Woodward J."/>
            <person name="Winckler T."/>
            <person name="Tanaka Y."/>
            <person name="Shaulsky G."/>
            <person name="Schleicher M."/>
            <person name="Weinstock G."/>
            <person name="Rosenthal A."/>
            <person name="Cox E.C."/>
            <person name="Chisholm R.L."/>
            <person name="Gibbs R."/>
            <person name="Loomis W.F."/>
            <person name="Platzer M."/>
            <person name="Kay R.R."/>
            <person name="Williams J."/>
            <person name="Dear P.H."/>
            <person name="Noegel A.A."/>
            <person name="Barrell B."/>
            <person name="Kuspa A."/>
        </authorList>
    </citation>
    <scope>NUCLEOTIDE SEQUENCE [LARGE SCALE GENOMIC DNA]</scope>
    <source>
        <strain evidence="2 3">AX4</strain>
    </source>
</reference>
<dbReference type="EMBL" id="AAFI02000151">
    <property type="protein sequence ID" value="EAL62428.1"/>
    <property type="molecule type" value="Genomic_DNA"/>
</dbReference>
<comment type="caution">
    <text evidence="2">The sequence shown here is derived from an EMBL/GenBank/DDBJ whole genome shotgun (WGS) entry which is preliminary data.</text>
</comment>
<dbReference type="VEuPathDB" id="AmoebaDB:DDB_G0290045"/>
<evidence type="ECO:0000313" key="2">
    <source>
        <dbReference type="EMBL" id="EAL62428.1"/>
    </source>
</evidence>
<dbReference type="InParanoid" id="Q54GM3"/>
<dbReference type="GeneID" id="8627460"/>
<gene>
    <name evidence="2" type="ORF">DDB_G0290045</name>
</gene>
<keyword evidence="3" id="KW-1185">Reference proteome</keyword>
<accession>Q54GM3</accession>
<dbReference type="HOGENOM" id="CLU_2377179_0_0_1"/>
<dbReference type="RefSeq" id="XP_635939.1">
    <property type="nucleotide sequence ID" value="XM_630847.1"/>
</dbReference>
<keyword evidence="1" id="KW-0812">Transmembrane</keyword>
<proteinExistence type="predicted"/>
<dbReference type="KEGG" id="ddi:DDB_G0290045"/>
<dbReference type="AlphaFoldDB" id="Q54GM3"/>
<protein>
    <submittedName>
        <fullName evidence="2">Uncharacterized protein</fullName>
    </submittedName>
</protein>
<dbReference type="Proteomes" id="UP000002195">
    <property type="component" value="Unassembled WGS sequence"/>
</dbReference>
<sequence>MECIIISNLGTASLLDKAGLANEVLFLKFLCVSLSILGLATLGTNVQVIDKGQIVEKENQTKPIRLQVVPLLYSGVFLVYSLNYFVKNGLVIAVW</sequence>
<dbReference type="PaxDb" id="44689-DDB0188707"/>
<keyword evidence="1" id="KW-0472">Membrane</keyword>
<keyword evidence="1" id="KW-1133">Transmembrane helix</keyword>
<evidence type="ECO:0000256" key="1">
    <source>
        <dbReference type="SAM" id="Phobius"/>
    </source>
</evidence>